<sequence>MDVNADGSKNEDHGSYCFENGGFTFNGTMEEMIGICVPHTAAAISNLTEEGVRRAMREWFPILKRWVLRDVMKGPLMQ</sequence>
<gene>
    <name evidence="2" type="ORF">T23_09800</name>
</gene>
<proteinExistence type="predicted"/>
<dbReference type="RefSeq" id="WP_161831389.1">
    <property type="nucleotide sequence ID" value="NZ_AP028127.1"/>
</dbReference>
<feature type="domain" description="Putative zinc ribbon" evidence="1">
    <location>
        <begin position="3"/>
        <end position="66"/>
    </location>
</feature>
<accession>A0ABN6ZAT0</accession>
<dbReference type="EMBL" id="AP028127">
    <property type="protein sequence ID" value="BEH90878.1"/>
    <property type="molecule type" value="Genomic_DNA"/>
</dbReference>
<evidence type="ECO:0000313" key="3">
    <source>
        <dbReference type="Proteomes" id="UP001432099"/>
    </source>
</evidence>
<dbReference type="Proteomes" id="UP001432099">
    <property type="component" value="Chromosome"/>
</dbReference>
<reference evidence="2" key="1">
    <citation type="journal article" date="2024" name="Int. J. Syst. Evol. Microbiol.">
        <title>Turicibacter faecis sp. nov., isolated from faeces of heart failure mouse model.</title>
        <authorList>
            <person name="Imamura Y."/>
            <person name="Motooka D."/>
            <person name="Nakajima Y."/>
            <person name="Ito S."/>
            <person name="Kitakaze M."/>
            <person name="Iida T."/>
            <person name="Nakamura S."/>
        </authorList>
    </citation>
    <scope>NUCLEOTIDE SEQUENCE</scope>
    <source>
        <strain evidence="2">TC023</strain>
    </source>
</reference>
<organism evidence="2 3">
    <name type="scientific">Turicibacter faecis</name>
    <dbReference type="NCBI Taxonomy" id="2963365"/>
    <lineage>
        <taxon>Bacteria</taxon>
        <taxon>Bacillati</taxon>
        <taxon>Bacillota</taxon>
        <taxon>Erysipelotrichia</taxon>
        <taxon>Erysipelotrichales</taxon>
        <taxon>Turicibacteraceae</taxon>
        <taxon>Turicibacter</taxon>
    </lineage>
</organism>
<keyword evidence="3" id="KW-1185">Reference proteome</keyword>
<evidence type="ECO:0000259" key="1">
    <source>
        <dbReference type="Pfam" id="PF12674"/>
    </source>
</evidence>
<evidence type="ECO:0000313" key="2">
    <source>
        <dbReference type="EMBL" id="BEH90878.1"/>
    </source>
</evidence>
<name>A0ABN6ZAT0_9FIRM</name>
<dbReference type="Pfam" id="PF12674">
    <property type="entry name" value="Zn_ribbon_2"/>
    <property type="match status" value="1"/>
</dbReference>
<protein>
    <recommendedName>
        <fullName evidence="1">Putative zinc ribbon domain-containing protein</fullName>
    </recommendedName>
</protein>
<dbReference type="InterPro" id="IPR025868">
    <property type="entry name" value="Zn_ribbon_dom_put"/>
</dbReference>